<dbReference type="InterPro" id="IPR013103">
    <property type="entry name" value="RVT_2"/>
</dbReference>
<dbReference type="Proteomes" id="UP000238479">
    <property type="component" value="Chromosome 4"/>
</dbReference>
<dbReference type="Pfam" id="PF07727">
    <property type="entry name" value="RVT_2"/>
    <property type="match status" value="1"/>
</dbReference>
<comment type="caution">
    <text evidence="2">The sequence shown here is derived from an EMBL/GenBank/DDBJ whole genome shotgun (WGS) entry which is preliminary data.</text>
</comment>
<keyword evidence="2" id="KW-0695">RNA-directed DNA polymerase</keyword>
<dbReference type="GO" id="GO:0003964">
    <property type="term" value="F:RNA-directed DNA polymerase activity"/>
    <property type="evidence" value="ECO:0007669"/>
    <property type="project" value="UniProtKB-KW"/>
</dbReference>
<dbReference type="AlphaFoldDB" id="A0A2P6QR46"/>
<dbReference type="STRING" id="74649.A0A2P6QR46"/>
<dbReference type="EC" id="2.7.7.49" evidence="2"/>
<feature type="domain" description="Reverse transcriptase Ty1/copia-type" evidence="1">
    <location>
        <begin position="53"/>
        <end position="295"/>
    </location>
</feature>
<sequence>MTHFISYKNFSSAHFAFLSALDCTHEPQSFEEANQLDVWKQAMADELQALHDNNTWSIVRIPKGKKAVGSRWVYKTKLHSDGSVERNKARLVARGFTQTYGVDYKETFAPVAKMSTVRVLLSVAVNHAWPLYQMDVKNAFLHGDLEEEVYMKLPPGHPQSHDLEIVCKLHKSIYGLKQSPRAWYAKLSSVLEEVGFQRSNADSSLFVRIGSTSKLMVLIYVDDLIVTGDNIEEINTLKQSLRNRFVLKDLGILKYFLGIEVATSQKGLFLNQRKYVLDLLQDTDLQDCKPACTPLDSKLQFDVQSKPLLNVSYYQRLVGKLIYLTITRLDIAYVVSIVSQFMHSPTLAHLHIVKRILRYLKGSAGRGVLFKNNGNTEIMGYTDADWAGNSLDRKSTIGFCTFVGGNLVTWKSKKQTVVARSSAEAEYRAMASTACELIWLKGLLSDLGFPSSQPLSLFCDNQAAMHIASNPVFHERTKHIEVDCHYIRAQVQSKIIDTHFTRSHDQLADIFTKSLPTAQFLRILGKLGSMNPLDPS</sequence>
<dbReference type="Gramene" id="PRQ36653">
    <property type="protein sequence ID" value="PRQ36653"/>
    <property type="gene ID" value="RchiOBHm_Chr4g0394001"/>
</dbReference>
<dbReference type="OMA" id="RHTELAS"/>
<protein>
    <submittedName>
        <fullName evidence="2">Putative RNA-directed DNA polymerase</fullName>
        <ecNumber evidence="2">2.7.7.49</ecNumber>
    </submittedName>
</protein>
<dbReference type="InterPro" id="IPR043502">
    <property type="entry name" value="DNA/RNA_pol_sf"/>
</dbReference>
<dbReference type="PANTHER" id="PTHR11439:SF467">
    <property type="entry name" value="INTEGRASE CATALYTIC DOMAIN-CONTAINING PROTEIN"/>
    <property type="match status" value="1"/>
</dbReference>
<proteinExistence type="predicted"/>
<gene>
    <name evidence="2" type="ORF">RchiOBHm_Chr4g0394001</name>
</gene>
<organism evidence="2 3">
    <name type="scientific">Rosa chinensis</name>
    <name type="common">China rose</name>
    <dbReference type="NCBI Taxonomy" id="74649"/>
    <lineage>
        <taxon>Eukaryota</taxon>
        <taxon>Viridiplantae</taxon>
        <taxon>Streptophyta</taxon>
        <taxon>Embryophyta</taxon>
        <taxon>Tracheophyta</taxon>
        <taxon>Spermatophyta</taxon>
        <taxon>Magnoliopsida</taxon>
        <taxon>eudicotyledons</taxon>
        <taxon>Gunneridae</taxon>
        <taxon>Pentapetalae</taxon>
        <taxon>rosids</taxon>
        <taxon>fabids</taxon>
        <taxon>Rosales</taxon>
        <taxon>Rosaceae</taxon>
        <taxon>Rosoideae</taxon>
        <taxon>Rosoideae incertae sedis</taxon>
        <taxon>Rosa</taxon>
    </lineage>
</organism>
<keyword evidence="2" id="KW-0548">Nucleotidyltransferase</keyword>
<dbReference type="CDD" id="cd09272">
    <property type="entry name" value="RNase_HI_RT_Ty1"/>
    <property type="match status" value="1"/>
</dbReference>
<evidence type="ECO:0000313" key="2">
    <source>
        <dbReference type="EMBL" id="PRQ36653.1"/>
    </source>
</evidence>
<dbReference type="PANTHER" id="PTHR11439">
    <property type="entry name" value="GAG-POL-RELATED RETROTRANSPOSON"/>
    <property type="match status" value="1"/>
</dbReference>
<accession>A0A2P6QR46</accession>
<keyword evidence="3" id="KW-1185">Reference proteome</keyword>
<dbReference type="EMBL" id="PDCK01000042">
    <property type="protein sequence ID" value="PRQ36653.1"/>
    <property type="molecule type" value="Genomic_DNA"/>
</dbReference>
<evidence type="ECO:0000259" key="1">
    <source>
        <dbReference type="Pfam" id="PF07727"/>
    </source>
</evidence>
<reference evidence="2 3" key="1">
    <citation type="journal article" date="2018" name="Nat. Genet.">
        <title>The Rosa genome provides new insights in the design of modern roses.</title>
        <authorList>
            <person name="Bendahmane M."/>
        </authorList>
    </citation>
    <scope>NUCLEOTIDE SEQUENCE [LARGE SCALE GENOMIC DNA]</scope>
    <source>
        <strain evidence="3">cv. Old Blush</strain>
    </source>
</reference>
<dbReference type="SUPFAM" id="SSF56672">
    <property type="entry name" value="DNA/RNA polymerases"/>
    <property type="match status" value="1"/>
</dbReference>
<evidence type="ECO:0000313" key="3">
    <source>
        <dbReference type="Proteomes" id="UP000238479"/>
    </source>
</evidence>
<keyword evidence="2" id="KW-0808">Transferase</keyword>
<name>A0A2P6QR46_ROSCH</name>